<dbReference type="PANTHER" id="PTHR36848:SF2">
    <property type="entry name" value="SECRETED PROTEIN"/>
    <property type="match status" value="1"/>
</dbReference>
<feature type="signal peptide" evidence="1">
    <location>
        <begin position="1"/>
        <end position="17"/>
    </location>
</feature>
<proteinExistence type="predicted"/>
<dbReference type="SUPFAM" id="SSF49785">
    <property type="entry name" value="Galactose-binding domain-like"/>
    <property type="match status" value="1"/>
</dbReference>
<name>A0A517KWM1_9PEZI</name>
<sequence>MLLRHLVLLDLFCNSSALLSPSEPKEPFVKRSLENGTFAAPAPAEKPRFRYWIQDASCDEETVVSDIQSAGAIGAGGVEILPYYSYGGYLPPVFQYVDWDVYGFGQAAWNKLYNAALEAIQQAGMVVDVSLFPGSGGGVPANATDDGLIWDLVPYSMTIGGTGSFNGTIPGWSPSAGTLIALNTAVVISTQNLTVLAQDNFFAVPANVTTQIFTVESDSFSTVATQNVSATGTISLSLPALSGNQSYQLTAFYQRHNLYMTVHPLNYSTNILKNGSFGVDHFSARGAQTVIDFWETNILTDDMKTMLASVGNFLWEDSLETASTINWTPDLPAVFEQMHGYSIYKYLPLITYGNNNINAQASSPGTLHFLTDAADKGMSFVNDYRATLAACYKRYVDALQAWGHSSLGLNTSIQAGYNMPLDASLAMTYPDAPETETIQFQGGAIDSLKQAAGAAVLTGKKILSCEMGGNFFSAFQQHVSQLLFLINRGFAGGVNQNVIHGQAYSGPYPNTTWPGFSPFTYLVSGQWSPREPAWDNGMSEMLHYTGRVQHVLQSGIPKLDVLFYNKASATNSNWAIIYNYTDLVAAGYTYNYASPLIFDFPGIDVTGGILDPSGPAYKALVILSSQNITADAATKLTEYAARGLPIIFVDGAPGVYPEEQQQNATAISAAIQALASSANVHTSTSGRIAQTLAEIGVKPRTMITGGADNIYPVWREHDSDAIDYLFLYSDLVAANGTITVATTKVPHILDAWTGETKPLLTYTNTSGSIEIPLNLAANQTVLYAFADNIADVATPSISLTNTSSNVIEVVYSCSSEIVAHVINDGETAQVLTSSGKSYAATTSNLDKPFTINDWSLTVEHWDPPADLYDLSVIAVKTNTTQQVTSPLKSWLELPGLNQTAGLGFYSSNFTWQSGGNSSGAYLSIERIVNTARLYINGQQTRPLDYTNGIVDITPYLVDGLNEVMIQTSSCLGNRMFSIFDQVQTAGSNYFELLLGTIANITYIDEGLIGTVSIIPYTTLLISE</sequence>
<evidence type="ECO:0000313" key="3">
    <source>
        <dbReference type="Proteomes" id="UP000316270"/>
    </source>
</evidence>
<dbReference type="STRING" id="50376.A0A517KWM1"/>
<dbReference type="InterPro" id="IPR053161">
    <property type="entry name" value="Ulvan_degrading_GH"/>
</dbReference>
<evidence type="ECO:0000256" key="1">
    <source>
        <dbReference type="SAM" id="SignalP"/>
    </source>
</evidence>
<feature type="chain" id="PRO_5022157582" description="Secreted protein" evidence="1">
    <location>
        <begin position="18"/>
        <end position="1023"/>
    </location>
</feature>
<dbReference type="OrthoDB" id="2588159at2759"/>
<organism evidence="2 3">
    <name type="scientific">Venturia effusa</name>
    <dbReference type="NCBI Taxonomy" id="50376"/>
    <lineage>
        <taxon>Eukaryota</taxon>
        <taxon>Fungi</taxon>
        <taxon>Dikarya</taxon>
        <taxon>Ascomycota</taxon>
        <taxon>Pezizomycotina</taxon>
        <taxon>Dothideomycetes</taxon>
        <taxon>Pleosporomycetidae</taxon>
        <taxon>Venturiales</taxon>
        <taxon>Venturiaceae</taxon>
        <taxon>Venturia</taxon>
    </lineage>
</organism>
<keyword evidence="1" id="KW-0732">Signal</keyword>
<evidence type="ECO:0008006" key="4">
    <source>
        <dbReference type="Google" id="ProtNLM"/>
    </source>
</evidence>
<dbReference type="PANTHER" id="PTHR36848">
    <property type="entry name" value="DNA-BINDING PROTEIN (PUTATIVE SECRETED PROTEIN)-RELATED"/>
    <property type="match status" value="1"/>
</dbReference>
<accession>A0A517KWM1</accession>
<gene>
    <name evidence="2" type="ORF">FKW77_006557</name>
</gene>
<dbReference type="Gene3D" id="2.60.120.260">
    <property type="entry name" value="Galactose-binding domain-like"/>
    <property type="match status" value="1"/>
</dbReference>
<reference evidence="2 3" key="1">
    <citation type="submission" date="2019-07" db="EMBL/GenBank/DDBJ databases">
        <title>Finished genome of Venturia effusa.</title>
        <authorList>
            <person name="Young C.A."/>
            <person name="Cox M.P."/>
            <person name="Ganley A.R.D."/>
            <person name="David W.J."/>
        </authorList>
    </citation>
    <scope>NUCLEOTIDE SEQUENCE [LARGE SCALE GENOMIC DNA]</scope>
    <source>
        <strain evidence="3">albino</strain>
    </source>
</reference>
<dbReference type="Pfam" id="PF17132">
    <property type="entry name" value="Glyco_hydro_106"/>
    <property type="match status" value="1"/>
</dbReference>
<evidence type="ECO:0000313" key="2">
    <source>
        <dbReference type="EMBL" id="QDS67780.1"/>
    </source>
</evidence>
<dbReference type="Proteomes" id="UP000316270">
    <property type="component" value="Chromosome 1"/>
</dbReference>
<keyword evidence="3" id="KW-1185">Reference proteome</keyword>
<dbReference type="AlphaFoldDB" id="A0A517KWM1"/>
<dbReference type="InterPro" id="IPR008979">
    <property type="entry name" value="Galactose-bd-like_sf"/>
</dbReference>
<protein>
    <recommendedName>
        <fullName evidence="4">Secreted protein</fullName>
    </recommendedName>
</protein>
<dbReference type="EMBL" id="CP042185">
    <property type="protein sequence ID" value="QDS67780.1"/>
    <property type="molecule type" value="Genomic_DNA"/>
</dbReference>